<keyword evidence="2" id="KW-1185">Reference proteome</keyword>
<dbReference type="EnsemblMetazoa" id="tetur06g03150.1">
    <property type="protein sequence ID" value="tetur06g03150.1"/>
    <property type="gene ID" value="tetur06g03150"/>
</dbReference>
<dbReference type="AlphaFoldDB" id="T1K768"/>
<proteinExistence type="predicted"/>
<name>T1K768_TETUR</name>
<sequence length="56" mass="6577">MTMNKPLPLELDSDLIINIFQNGINRFSLPSRLSLFIMLKYSQSKLSRYCQQSIRI</sequence>
<dbReference type="EMBL" id="CAEY01001799">
    <property type="status" value="NOT_ANNOTATED_CDS"/>
    <property type="molecule type" value="Genomic_DNA"/>
</dbReference>
<reference evidence="2" key="1">
    <citation type="submission" date="2011-08" db="EMBL/GenBank/DDBJ databases">
        <authorList>
            <person name="Rombauts S."/>
        </authorList>
    </citation>
    <scope>NUCLEOTIDE SEQUENCE</scope>
    <source>
        <strain evidence="2">London</strain>
    </source>
</reference>
<reference evidence="1" key="2">
    <citation type="submission" date="2015-06" db="UniProtKB">
        <authorList>
            <consortium name="EnsemblMetazoa"/>
        </authorList>
    </citation>
    <scope>IDENTIFICATION</scope>
</reference>
<evidence type="ECO:0000313" key="2">
    <source>
        <dbReference type="Proteomes" id="UP000015104"/>
    </source>
</evidence>
<dbReference type="Proteomes" id="UP000015104">
    <property type="component" value="Unassembled WGS sequence"/>
</dbReference>
<evidence type="ECO:0000313" key="1">
    <source>
        <dbReference type="EnsemblMetazoa" id="tetur06g03150.1"/>
    </source>
</evidence>
<protein>
    <submittedName>
        <fullName evidence="1">Uncharacterized protein</fullName>
    </submittedName>
</protein>
<organism evidence="1 2">
    <name type="scientific">Tetranychus urticae</name>
    <name type="common">Two-spotted spider mite</name>
    <dbReference type="NCBI Taxonomy" id="32264"/>
    <lineage>
        <taxon>Eukaryota</taxon>
        <taxon>Metazoa</taxon>
        <taxon>Ecdysozoa</taxon>
        <taxon>Arthropoda</taxon>
        <taxon>Chelicerata</taxon>
        <taxon>Arachnida</taxon>
        <taxon>Acari</taxon>
        <taxon>Acariformes</taxon>
        <taxon>Trombidiformes</taxon>
        <taxon>Prostigmata</taxon>
        <taxon>Eleutherengona</taxon>
        <taxon>Raphignathae</taxon>
        <taxon>Tetranychoidea</taxon>
        <taxon>Tetranychidae</taxon>
        <taxon>Tetranychus</taxon>
    </lineage>
</organism>
<accession>T1K768</accession>
<dbReference type="HOGENOM" id="CLU_3016814_0_0_1"/>